<dbReference type="AlphaFoldDB" id="A0A0E9N4U9"/>
<dbReference type="STRING" id="1220578.FPE01S_04_02250"/>
<evidence type="ECO:0000313" key="1">
    <source>
        <dbReference type="EMBL" id="GAO44982.1"/>
    </source>
</evidence>
<protein>
    <submittedName>
        <fullName evidence="1">Uncharacterized protein</fullName>
    </submittedName>
</protein>
<organism evidence="1 2">
    <name type="scientific">Flavihumibacter petaseus NBRC 106054</name>
    <dbReference type="NCBI Taxonomy" id="1220578"/>
    <lineage>
        <taxon>Bacteria</taxon>
        <taxon>Pseudomonadati</taxon>
        <taxon>Bacteroidota</taxon>
        <taxon>Chitinophagia</taxon>
        <taxon>Chitinophagales</taxon>
        <taxon>Chitinophagaceae</taxon>
        <taxon>Flavihumibacter</taxon>
    </lineage>
</organism>
<sequence>MHMRLFFVLLALFGGITVSRGQYGGYTADSKTAGDAVKAAAFKNGYQYLITFEETNAGAINVNKQTNYLVVYVYQNPNNQAVTQRAHLMTPDSVLLKQYSAKPDNLGRVGTAAVSRLRFRTRNFNGGDGDTRPVKFEANPKATIYVFYKKA</sequence>
<keyword evidence="2" id="KW-1185">Reference proteome</keyword>
<proteinExistence type="predicted"/>
<reference evidence="1 2" key="1">
    <citation type="submission" date="2015-04" db="EMBL/GenBank/DDBJ databases">
        <title>Whole genome shotgun sequence of Flavihumibacter petaseus NBRC 106054.</title>
        <authorList>
            <person name="Miyazawa S."/>
            <person name="Hosoyama A."/>
            <person name="Hashimoto M."/>
            <person name="Noguchi M."/>
            <person name="Tsuchikane K."/>
            <person name="Ohji S."/>
            <person name="Yamazoe A."/>
            <person name="Ichikawa N."/>
            <person name="Kimura A."/>
            <person name="Fujita N."/>
        </authorList>
    </citation>
    <scope>NUCLEOTIDE SEQUENCE [LARGE SCALE GENOMIC DNA]</scope>
    <source>
        <strain evidence="1 2">NBRC 106054</strain>
    </source>
</reference>
<dbReference type="Proteomes" id="UP000033121">
    <property type="component" value="Unassembled WGS sequence"/>
</dbReference>
<name>A0A0E9N4U9_9BACT</name>
<comment type="caution">
    <text evidence="1">The sequence shown here is derived from an EMBL/GenBank/DDBJ whole genome shotgun (WGS) entry which is preliminary data.</text>
</comment>
<gene>
    <name evidence="1" type="ORF">FPE01S_04_02250</name>
</gene>
<accession>A0A0E9N4U9</accession>
<dbReference type="EMBL" id="BBWV01000004">
    <property type="protein sequence ID" value="GAO44982.1"/>
    <property type="molecule type" value="Genomic_DNA"/>
</dbReference>
<evidence type="ECO:0000313" key="2">
    <source>
        <dbReference type="Proteomes" id="UP000033121"/>
    </source>
</evidence>